<keyword evidence="1" id="KW-1133">Transmembrane helix</keyword>
<dbReference type="EMBL" id="NRSZ01000125">
    <property type="protein sequence ID" value="PNY29333.1"/>
    <property type="molecule type" value="Genomic_DNA"/>
</dbReference>
<reference evidence="2 3" key="1">
    <citation type="submission" date="2017-08" db="EMBL/GenBank/DDBJ databases">
        <title>Harnessing the power of phylogenomics to disentangle the directionality and signatures of interkingdom host jumping in the parasitic fungal genus Tolypocladium.</title>
        <authorList>
            <person name="Quandt C.A."/>
            <person name="Patterson W."/>
            <person name="Spatafora J.W."/>
        </authorList>
    </citation>
    <scope>NUCLEOTIDE SEQUENCE [LARGE SCALE GENOMIC DNA]</scope>
    <source>
        <strain evidence="2 3">CBS 113982</strain>
    </source>
</reference>
<feature type="transmembrane region" description="Helical" evidence="1">
    <location>
        <begin position="151"/>
        <end position="172"/>
    </location>
</feature>
<keyword evidence="1" id="KW-0472">Membrane</keyword>
<comment type="caution">
    <text evidence="2">The sequence shown here is derived from an EMBL/GenBank/DDBJ whole genome shotgun (WGS) entry which is preliminary data.</text>
</comment>
<keyword evidence="1" id="KW-0812">Transmembrane</keyword>
<evidence type="ECO:0000313" key="3">
    <source>
        <dbReference type="Proteomes" id="UP000236621"/>
    </source>
</evidence>
<proteinExistence type="predicted"/>
<dbReference type="AlphaFoldDB" id="A0A2K3QP67"/>
<feature type="transmembrane region" description="Helical" evidence="1">
    <location>
        <begin position="178"/>
        <end position="199"/>
    </location>
</feature>
<gene>
    <name evidence="2" type="ORF">TCAP_00751</name>
</gene>
<organism evidence="2 3">
    <name type="scientific">Tolypocladium capitatum</name>
    <dbReference type="NCBI Taxonomy" id="45235"/>
    <lineage>
        <taxon>Eukaryota</taxon>
        <taxon>Fungi</taxon>
        <taxon>Dikarya</taxon>
        <taxon>Ascomycota</taxon>
        <taxon>Pezizomycotina</taxon>
        <taxon>Sordariomycetes</taxon>
        <taxon>Hypocreomycetidae</taxon>
        <taxon>Hypocreales</taxon>
        <taxon>Ophiocordycipitaceae</taxon>
        <taxon>Tolypocladium</taxon>
    </lineage>
</organism>
<protein>
    <submittedName>
        <fullName evidence="2">Uncharacterized protein</fullName>
    </submittedName>
</protein>
<dbReference type="Proteomes" id="UP000236621">
    <property type="component" value="Unassembled WGS sequence"/>
</dbReference>
<evidence type="ECO:0000313" key="2">
    <source>
        <dbReference type="EMBL" id="PNY29333.1"/>
    </source>
</evidence>
<evidence type="ECO:0000256" key="1">
    <source>
        <dbReference type="SAM" id="Phobius"/>
    </source>
</evidence>
<accession>A0A2K3QP67</accession>
<name>A0A2K3QP67_9HYPO</name>
<keyword evidence="3" id="KW-1185">Reference proteome</keyword>
<sequence>MGHSCLSPKRPDTAAIICEKDGHGTAPGAATPIVQSRHPPGAMHVAALLPPEANAETALGLFRLLWRFAVLAPPRNGITVSLVLVEEAEAPLGQGPAPLGPVEDAGHRSGAAVAVSLPGVVLVRCRLLALLENLLQLILLAPAGQDSLDHVISSLLVFFLYCLLGSPFPLLLGLLCSLLGSLTLLLLPLLVLLGLCILLHRSCPRQPRGGRHHGTWGYGPYRWRARQVRGRFGLRQLRHCILLRGRRDRLRGLSFQRSCFRLLAVLVRYVCSLGCQHDFLHSLLLLLLPDLLEGRLLVKQNVCRSHARLVPEEVAYEMLVDRLHHLVVEQEPTSVLGLDDGNVVTVVGVAANVHDDGIQLVQPVRIFRVLGGVEHAKVVRIHNTVEELLQAAVVFSVLESLQVQREHLG</sequence>